<organism evidence="2 3">
    <name type="scientific">Pseudenterobacter timonensis</name>
    <dbReference type="NCBI Taxonomy" id="1755099"/>
    <lineage>
        <taxon>Bacteria</taxon>
        <taxon>Pseudomonadati</taxon>
        <taxon>Pseudomonadota</taxon>
        <taxon>Gammaproteobacteria</taxon>
        <taxon>Enterobacterales</taxon>
        <taxon>Enterobacteriaceae</taxon>
        <taxon>Pseudenterobacter</taxon>
    </lineage>
</organism>
<dbReference type="RefSeq" id="WP_369497273.1">
    <property type="nucleotide sequence ID" value="NZ_JBFZPZ010000004.1"/>
</dbReference>
<reference evidence="2 3" key="1">
    <citation type="submission" date="2024-03" db="EMBL/GenBank/DDBJ databases">
        <title>Role of Flies in the Dissemination of Carbapenem-Resistant Enterobacteriaceae (CRE): An Epidemiological and Genomic Study in China.</title>
        <authorList>
            <person name="Chen K."/>
            <person name="Zhang R."/>
            <person name="Chen S."/>
        </authorList>
    </citation>
    <scope>NUCLEOTIDE SEQUENCE [LARGE SCALE GENOMIC DNA]</scope>
    <source>
        <strain evidence="3">fly-313</strain>
    </source>
</reference>
<evidence type="ECO:0000313" key="3">
    <source>
        <dbReference type="Proteomes" id="UP001561463"/>
    </source>
</evidence>
<comment type="caution">
    <text evidence="2">The sequence shown here is derived from an EMBL/GenBank/DDBJ whole genome shotgun (WGS) entry which is preliminary data.</text>
</comment>
<keyword evidence="3" id="KW-1185">Reference proteome</keyword>
<accession>A0ABV4A4X4</accession>
<dbReference type="Pfam" id="PF01370">
    <property type="entry name" value="Epimerase"/>
    <property type="match status" value="1"/>
</dbReference>
<proteinExistence type="predicted"/>
<dbReference type="PANTHER" id="PTHR48079:SF6">
    <property type="entry name" value="NAD(P)-BINDING DOMAIN-CONTAINING PROTEIN-RELATED"/>
    <property type="match status" value="1"/>
</dbReference>
<name>A0ABV4A4X4_9ENTR</name>
<dbReference type="EMBL" id="JBFZPZ010000004">
    <property type="protein sequence ID" value="MEX9252247.1"/>
    <property type="molecule type" value="Genomic_DNA"/>
</dbReference>
<dbReference type="InterPro" id="IPR001509">
    <property type="entry name" value="Epimerase_deHydtase"/>
</dbReference>
<dbReference type="CDD" id="cd05262">
    <property type="entry name" value="SDR_a7"/>
    <property type="match status" value="1"/>
</dbReference>
<sequence>MRIFLTGASGFIGSRILTELLAAGHHVTGLARSETSAQTIINAGADVYRGTLEAPDSLAPALQRVDAVIHTAFDHDFHHFAQSCEKDRRVIYTLGQALKGSSRPLIITSGTGIGDDSPTAFSREDQFKAENVNPRVASEIAGNALLNEGVNVRVVRLPQVHDTHRQGLITLYIEHAVAKGTVAYLGAGGNRWSAAHVNDVATLYRLVLEKGEQGKRYHAVAEEGVPFRYIAGVVARKLNLPLISLSPAEAESHFGGFAHFVAMNLHASSAWTRQQLGWRPVGPGLLEDLENMDYAPLLVSR</sequence>
<evidence type="ECO:0000259" key="1">
    <source>
        <dbReference type="Pfam" id="PF01370"/>
    </source>
</evidence>
<dbReference type="InterPro" id="IPR036291">
    <property type="entry name" value="NAD(P)-bd_dom_sf"/>
</dbReference>
<gene>
    <name evidence="2" type="ORF">AB7Z85_06970</name>
</gene>
<evidence type="ECO:0000313" key="2">
    <source>
        <dbReference type="EMBL" id="MEX9252247.1"/>
    </source>
</evidence>
<dbReference type="Proteomes" id="UP001561463">
    <property type="component" value="Unassembled WGS sequence"/>
</dbReference>
<dbReference type="PANTHER" id="PTHR48079">
    <property type="entry name" value="PROTEIN YEEZ"/>
    <property type="match status" value="1"/>
</dbReference>
<dbReference type="InterPro" id="IPR051783">
    <property type="entry name" value="NAD(P)-dependent_oxidoreduct"/>
</dbReference>
<protein>
    <submittedName>
        <fullName evidence="2">SDR family oxidoreductase</fullName>
    </submittedName>
</protein>
<dbReference type="SUPFAM" id="SSF51735">
    <property type="entry name" value="NAD(P)-binding Rossmann-fold domains"/>
    <property type="match status" value="1"/>
</dbReference>
<feature type="domain" description="NAD-dependent epimerase/dehydratase" evidence="1">
    <location>
        <begin position="3"/>
        <end position="217"/>
    </location>
</feature>
<dbReference type="Gene3D" id="3.40.50.720">
    <property type="entry name" value="NAD(P)-binding Rossmann-like Domain"/>
    <property type="match status" value="1"/>
</dbReference>